<feature type="transmembrane region" description="Helical" evidence="1">
    <location>
        <begin position="69"/>
        <end position="90"/>
    </location>
</feature>
<evidence type="ECO:0000256" key="1">
    <source>
        <dbReference type="SAM" id="Phobius"/>
    </source>
</evidence>
<accession>A0A0V0GQR3</accession>
<keyword evidence="1" id="KW-1133">Transmembrane helix</keyword>
<name>A0A0V0GQR3_SOLCH</name>
<keyword evidence="1" id="KW-0812">Transmembrane</keyword>
<organism evidence="2">
    <name type="scientific">Solanum chacoense</name>
    <name type="common">Chaco potato</name>
    <dbReference type="NCBI Taxonomy" id="4108"/>
    <lineage>
        <taxon>Eukaryota</taxon>
        <taxon>Viridiplantae</taxon>
        <taxon>Streptophyta</taxon>
        <taxon>Embryophyta</taxon>
        <taxon>Tracheophyta</taxon>
        <taxon>Spermatophyta</taxon>
        <taxon>Magnoliopsida</taxon>
        <taxon>eudicotyledons</taxon>
        <taxon>Gunneridae</taxon>
        <taxon>Pentapetalae</taxon>
        <taxon>asterids</taxon>
        <taxon>lamiids</taxon>
        <taxon>Solanales</taxon>
        <taxon>Solanaceae</taxon>
        <taxon>Solanoideae</taxon>
        <taxon>Solaneae</taxon>
        <taxon>Solanum</taxon>
    </lineage>
</organism>
<dbReference type="AlphaFoldDB" id="A0A0V0GQR3"/>
<reference evidence="2" key="1">
    <citation type="submission" date="2015-12" db="EMBL/GenBank/DDBJ databases">
        <title>Gene expression during late stages of embryo sac development: a critical building block for successful pollen-pistil interactions.</title>
        <authorList>
            <person name="Liu Y."/>
            <person name="Joly V."/>
            <person name="Sabar M."/>
            <person name="Matton D.P."/>
        </authorList>
    </citation>
    <scope>NUCLEOTIDE SEQUENCE</scope>
</reference>
<protein>
    <submittedName>
        <fullName evidence="2">Putative ovule protein</fullName>
    </submittedName>
</protein>
<dbReference type="EMBL" id="GEDG01034679">
    <property type="protein sequence ID" value="JAP09611.1"/>
    <property type="molecule type" value="Transcribed_RNA"/>
</dbReference>
<feature type="non-terminal residue" evidence="2">
    <location>
        <position position="1"/>
    </location>
</feature>
<sequence>NNSSQTFKLFFPLKLKINIPLHFHVSNHPICISEHSRVFLIPKSMPEPPLLDCVKNPSYQFGPLTLTRVLLFFYFCGSFLTQLLIVQLFLKRAKRNK</sequence>
<evidence type="ECO:0000313" key="2">
    <source>
        <dbReference type="EMBL" id="JAP09611.1"/>
    </source>
</evidence>
<proteinExistence type="predicted"/>
<keyword evidence="1" id="KW-0472">Membrane</keyword>